<evidence type="ECO:0000313" key="3">
    <source>
        <dbReference type="EMBL" id="CAA9258831.1"/>
    </source>
</evidence>
<dbReference type="GO" id="GO:0004521">
    <property type="term" value="F:RNA endonuclease activity"/>
    <property type="evidence" value="ECO:0007669"/>
    <property type="project" value="TreeGrafter"/>
</dbReference>
<dbReference type="InterPro" id="IPR011067">
    <property type="entry name" value="Plasmid_toxin/cell-grow_inhib"/>
</dbReference>
<gene>
    <name evidence="3" type="ORF">AVDCRST_MAG10-2625</name>
</gene>
<evidence type="ECO:0008006" key="4">
    <source>
        <dbReference type="Google" id="ProtNLM"/>
    </source>
</evidence>
<dbReference type="PANTHER" id="PTHR33988:SF2">
    <property type="entry name" value="ENDORIBONUCLEASE MAZF"/>
    <property type="match status" value="1"/>
</dbReference>
<dbReference type="GO" id="GO:0006402">
    <property type="term" value="P:mRNA catabolic process"/>
    <property type="evidence" value="ECO:0007669"/>
    <property type="project" value="TreeGrafter"/>
</dbReference>
<proteinExistence type="inferred from homology"/>
<keyword evidence="2" id="KW-1277">Toxin-antitoxin system</keyword>
<sequence>MTPAQGDIWWAEAEDKRRPVLVVTRSDAVPVLTRIVVAPVTRTIRGIPTEVALSSAHGLPDECVASFDNLQPIRLSFLTERVGALAIDERHEICRALRAFSDC</sequence>
<dbReference type="SUPFAM" id="SSF50118">
    <property type="entry name" value="Cell growth inhibitor/plasmid maintenance toxic component"/>
    <property type="match status" value="1"/>
</dbReference>
<dbReference type="GO" id="GO:0003677">
    <property type="term" value="F:DNA binding"/>
    <property type="evidence" value="ECO:0007669"/>
    <property type="project" value="InterPro"/>
</dbReference>
<dbReference type="EMBL" id="CADCTB010000162">
    <property type="protein sequence ID" value="CAA9258831.1"/>
    <property type="molecule type" value="Genomic_DNA"/>
</dbReference>
<evidence type="ECO:0000256" key="2">
    <source>
        <dbReference type="ARBA" id="ARBA00022649"/>
    </source>
</evidence>
<dbReference type="GO" id="GO:0016075">
    <property type="term" value="P:rRNA catabolic process"/>
    <property type="evidence" value="ECO:0007669"/>
    <property type="project" value="TreeGrafter"/>
</dbReference>
<name>A0A6J4ITA4_9ACTN</name>
<reference evidence="3" key="1">
    <citation type="submission" date="2020-02" db="EMBL/GenBank/DDBJ databases">
        <authorList>
            <person name="Meier V. D."/>
        </authorList>
    </citation>
    <scope>NUCLEOTIDE SEQUENCE</scope>
    <source>
        <strain evidence="3">AVDCRST_MAG10</strain>
    </source>
</reference>
<dbReference type="PANTHER" id="PTHR33988">
    <property type="entry name" value="ENDORIBONUCLEASE MAZF-RELATED"/>
    <property type="match status" value="1"/>
</dbReference>
<organism evidence="3">
    <name type="scientific">uncultured Acidimicrobiales bacterium</name>
    <dbReference type="NCBI Taxonomy" id="310071"/>
    <lineage>
        <taxon>Bacteria</taxon>
        <taxon>Bacillati</taxon>
        <taxon>Actinomycetota</taxon>
        <taxon>Acidimicrobiia</taxon>
        <taxon>Acidimicrobiales</taxon>
        <taxon>environmental samples</taxon>
    </lineage>
</organism>
<dbReference type="AlphaFoldDB" id="A0A6J4ITA4"/>
<dbReference type="Pfam" id="PF02452">
    <property type="entry name" value="PemK_toxin"/>
    <property type="match status" value="1"/>
</dbReference>
<protein>
    <recommendedName>
        <fullName evidence="4">Death on curing protein, Doc toxin</fullName>
    </recommendedName>
</protein>
<comment type="similarity">
    <text evidence="1">Belongs to the PemK/MazF family.</text>
</comment>
<evidence type="ECO:0000256" key="1">
    <source>
        <dbReference type="ARBA" id="ARBA00007521"/>
    </source>
</evidence>
<accession>A0A6J4ITA4</accession>
<dbReference type="InterPro" id="IPR003477">
    <property type="entry name" value="PemK-like"/>
</dbReference>
<dbReference type="Gene3D" id="2.30.30.110">
    <property type="match status" value="1"/>
</dbReference>